<evidence type="ECO:0000313" key="6">
    <source>
        <dbReference type="EMBL" id="KAG7175633.1"/>
    </source>
</evidence>
<evidence type="ECO:0000259" key="5">
    <source>
        <dbReference type="Pfam" id="PF08409"/>
    </source>
</evidence>
<feature type="domain" description="DUF1736" evidence="5">
    <location>
        <begin position="247"/>
        <end position="283"/>
    </location>
</feature>
<keyword evidence="1" id="KW-0677">Repeat</keyword>
<feature type="compositionally biased region" description="Acidic residues" evidence="4">
    <location>
        <begin position="121"/>
        <end position="134"/>
    </location>
</feature>
<dbReference type="InterPro" id="IPR052943">
    <property type="entry name" value="TMTC_O-mannosyl-trnsfr"/>
</dbReference>
<keyword evidence="7" id="KW-1185">Reference proteome</keyword>
<dbReference type="Pfam" id="PF08409">
    <property type="entry name" value="TMTC_DUF1736"/>
    <property type="match status" value="1"/>
</dbReference>
<sequence length="356" mass="38303">MSIEVDQSITPVNSQFSQLSEFNQAIRSVNRLNHLLFGLRPLGFHLVNLLLHSCVCLLLTRLLLRLLRLPQGTVLSAGLIFATHPVHTEAVTGLVGRADVLASISFLAALLTYHRAIEGEAEDSSDAEMTDDEGGGGGGGGGWEGRREVPVFVEGGVGGGSGAGVGGYLCDTSRRGIPAGMAQDALGGRGRGEGRRRRRRRWYRRRRKRQRLLTKQPPDTKCLRSFPETLLSTDVLIPALVQRLAAVVSMELSHDWQMGSIPSFLTSLGDPRNTASLLLYTSLALILRAGCLSKGREGRAVLLGLSLLVLPFLPAQTSSSPAGLRDAAHNAKMQYNFANLQKDLATPTSPGPLEAI</sequence>
<dbReference type="PANTHER" id="PTHR44809:SF1">
    <property type="entry name" value="PROTEIN O-MANNOSYL-TRANSFERASE TMTC1"/>
    <property type="match status" value="1"/>
</dbReference>
<organism evidence="6 7">
    <name type="scientific">Homarus americanus</name>
    <name type="common">American lobster</name>
    <dbReference type="NCBI Taxonomy" id="6706"/>
    <lineage>
        <taxon>Eukaryota</taxon>
        <taxon>Metazoa</taxon>
        <taxon>Ecdysozoa</taxon>
        <taxon>Arthropoda</taxon>
        <taxon>Crustacea</taxon>
        <taxon>Multicrustacea</taxon>
        <taxon>Malacostraca</taxon>
        <taxon>Eumalacostraca</taxon>
        <taxon>Eucarida</taxon>
        <taxon>Decapoda</taxon>
        <taxon>Pleocyemata</taxon>
        <taxon>Astacidea</taxon>
        <taxon>Nephropoidea</taxon>
        <taxon>Nephropidae</taxon>
        <taxon>Homarus</taxon>
    </lineage>
</organism>
<keyword evidence="2" id="KW-0802">TPR repeat</keyword>
<comment type="caution">
    <text evidence="6">The sequence shown here is derived from an EMBL/GenBank/DDBJ whole genome shotgun (WGS) entry which is preliminary data.</text>
</comment>
<feature type="region of interest" description="Disordered" evidence="4">
    <location>
        <begin position="180"/>
        <end position="201"/>
    </location>
</feature>
<reference evidence="6" key="1">
    <citation type="journal article" date="2021" name="Sci. Adv.">
        <title>The American lobster genome reveals insights on longevity, neural, and immune adaptations.</title>
        <authorList>
            <person name="Polinski J.M."/>
            <person name="Zimin A.V."/>
            <person name="Clark K.F."/>
            <person name="Kohn A.B."/>
            <person name="Sadowski N."/>
            <person name="Timp W."/>
            <person name="Ptitsyn A."/>
            <person name="Khanna P."/>
            <person name="Romanova D.Y."/>
            <person name="Williams P."/>
            <person name="Greenwood S.J."/>
            <person name="Moroz L.L."/>
            <person name="Walt D.R."/>
            <person name="Bodnar A.G."/>
        </authorList>
    </citation>
    <scope>NUCLEOTIDE SEQUENCE</scope>
    <source>
        <strain evidence="6">GMGI-L3</strain>
    </source>
</reference>
<feature type="region of interest" description="Disordered" evidence="4">
    <location>
        <begin position="121"/>
        <end position="144"/>
    </location>
</feature>
<evidence type="ECO:0000256" key="3">
    <source>
        <dbReference type="ARBA" id="ARBA00023136"/>
    </source>
</evidence>
<name>A0A8J5N9Z3_HOMAM</name>
<protein>
    <submittedName>
        <fullName evidence="6">O-mannosyl-transferase TMTC1-like 2</fullName>
    </submittedName>
</protein>
<dbReference type="Proteomes" id="UP000747542">
    <property type="component" value="Unassembled WGS sequence"/>
</dbReference>
<keyword evidence="3" id="KW-0472">Membrane</keyword>
<feature type="non-terminal residue" evidence="6">
    <location>
        <position position="356"/>
    </location>
</feature>
<evidence type="ECO:0000313" key="7">
    <source>
        <dbReference type="Proteomes" id="UP000747542"/>
    </source>
</evidence>
<dbReference type="PANTHER" id="PTHR44809">
    <property type="match status" value="1"/>
</dbReference>
<gene>
    <name evidence="6" type="primary">Tmtc1-L2</name>
    <name evidence="6" type="ORF">Hamer_G025627</name>
</gene>
<accession>A0A8J5N9Z3</accession>
<evidence type="ECO:0000256" key="1">
    <source>
        <dbReference type="ARBA" id="ARBA00022737"/>
    </source>
</evidence>
<evidence type="ECO:0000256" key="2">
    <source>
        <dbReference type="ARBA" id="ARBA00022803"/>
    </source>
</evidence>
<dbReference type="InterPro" id="IPR013618">
    <property type="entry name" value="TMTC_DUF1736"/>
</dbReference>
<dbReference type="AlphaFoldDB" id="A0A8J5N9Z3"/>
<proteinExistence type="predicted"/>
<dbReference type="EMBL" id="JAHLQT010005031">
    <property type="protein sequence ID" value="KAG7175633.1"/>
    <property type="molecule type" value="Genomic_DNA"/>
</dbReference>
<evidence type="ECO:0000256" key="4">
    <source>
        <dbReference type="SAM" id="MobiDB-lite"/>
    </source>
</evidence>